<dbReference type="Proteomes" id="UP000593577">
    <property type="component" value="Unassembled WGS sequence"/>
</dbReference>
<accession>A0A7J8YQG6</accession>
<name>A0A7J8YQG6_GOSAI</name>
<protein>
    <recommendedName>
        <fullName evidence="1">RNase H type-1 domain-containing protein</fullName>
    </recommendedName>
</protein>
<dbReference type="GO" id="GO:0004523">
    <property type="term" value="F:RNA-DNA hybrid ribonuclease activity"/>
    <property type="evidence" value="ECO:0007669"/>
    <property type="project" value="InterPro"/>
</dbReference>
<evidence type="ECO:0000313" key="2">
    <source>
        <dbReference type="EMBL" id="MBA0701602.1"/>
    </source>
</evidence>
<sequence>AIWTNKNQLVNERKQFNGKEIGEWVARNASAEIVASKMVFYIEVASPFTAEGHACLQVLLLGIQLRFRAMVVEGDARTIIKKISANTLAHVLATKTLKRDKEDYLEGLKPWEEEDEENLTEGGCCGRLWKG</sequence>
<dbReference type="AlphaFoldDB" id="A0A7J8YQG6"/>
<feature type="non-terminal residue" evidence="2">
    <location>
        <position position="1"/>
    </location>
</feature>
<dbReference type="Pfam" id="PF13456">
    <property type="entry name" value="RVT_3"/>
    <property type="match status" value="1"/>
</dbReference>
<feature type="domain" description="RNase H type-1" evidence="1">
    <location>
        <begin position="24"/>
        <end position="87"/>
    </location>
</feature>
<evidence type="ECO:0000259" key="1">
    <source>
        <dbReference type="Pfam" id="PF13456"/>
    </source>
</evidence>
<dbReference type="EMBL" id="JABFAA010307828">
    <property type="protein sequence ID" value="MBA0701602.1"/>
    <property type="molecule type" value="Genomic_DNA"/>
</dbReference>
<proteinExistence type="predicted"/>
<organism evidence="2 3">
    <name type="scientific">Gossypium aridum</name>
    <name type="common">American cotton</name>
    <name type="synonym">Erioxylum aridum</name>
    <dbReference type="NCBI Taxonomy" id="34290"/>
    <lineage>
        <taxon>Eukaryota</taxon>
        <taxon>Viridiplantae</taxon>
        <taxon>Streptophyta</taxon>
        <taxon>Embryophyta</taxon>
        <taxon>Tracheophyta</taxon>
        <taxon>Spermatophyta</taxon>
        <taxon>Magnoliopsida</taxon>
        <taxon>eudicotyledons</taxon>
        <taxon>Gunneridae</taxon>
        <taxon>Pentapetalae</taxon>
        <taxon>rosids</taxon>
        <taxon>malvids</taxon>
        <taxon>Malvales</taxon>
        <taxon>Malvaceae</taxon>
        <taxon>Malvoideae</taxon>
        <taxon>Gossypium</taxon>
    </lineage>
</organism>
<keyword evidence="3" id="KW-1185">Reference proteome</keyword>
<gene>
    <name evidence="2" type="ORF">Goari_022392</name>
</gene>
<evidence type="ECO:0000313" key="3">
    <source>
        <dbReference type="Proteomes" id="UP000593577"/>
    </source>
</evidence>
<dbReference type="GO" id="GO:0003676">
    <property type="term" value="F:nucleic acid binding"/>
    <property type="evidence" value="ECO:0007669"/>
    <property type="project" value="InterPro"/>
</dbReference>
<reference evidence="2 3" key="1">
    <citation type="journal article" date="2019" name="Genome Biol. Evol.">
        <title>Insights into the evolution of the New World diploid cottons (Gossypium, subgenus Houzingenia) based on genome sequencing.</title>
        <authorList>
            <person name="Grover C.E."/>
            <person name="Arick M.A. 2nd"/>
            <person name="Thrash A."/>
            <person name="Conover J.L."/>
            <person name="Sanders W.S."/>
            <person name="Peterson D.G."/>
            <person name="Frelichowski J.E."/>
            <person name="Scheffler J.A."/>
            <person name="Scheffler B.E."/>
            <person name="Wendel J.F."/>
        </authorList>
    </citation>
    <scope>NUCLEOTIDE SEQUENCE [LARGE SCALE GENOMIC DNA]</scope>
    <source>
        <strain evidence="2">185</strain>
        <tissue evidence="2">Leaf</tissue>
    </source>
</reference>
<comment type="caution">
    <text evidence="2">The sequence shown here is derived from an EMBL/GenBank/DDBJ whole genome shotgun (WGS) entry which is preliminary data.</text>
</comment>
<dbReference type="InterPro" id="IPR002156">
    <property type="entry name" value="RNaseH_domain"/>
</dbReference>